<sequence length="117" mass="12442">MKLKALCDAHLSAKSVLTSLMDSPESPKNSKGLGDGSMTDTCSKLEMPFPLQYTDAAQGADNQVMAGERWVMKESIQNSNFISANMSTASSATTAESQATGQKQQISPFANICSKTD</sequence>
<organism evidence="2 3">
    <name type="scientific">Colius striatus</name>
    <name type="common">Speckled mousebird</name>
    <dbReference type="NCBI Taxonomy" id="57412"/>
    <lineage>
        <taxon>Eukaryota</taxon>
        <taxon>Metazoa</taxon>
        <taxon>Chordata</taxon>
        <taxon>Craniata</taxon>
        <taxon>Vertebrata</taxon>
        <taxon>Euteleostomi</taxon>
        <taxon>Archelosauria</taxon>
        <taxon>Archosauria</taxon>
        <taxon>Dinosauria</taxon>
        <taxon>Saurischia</taxon>
        <taxon>Theropoda</taxon>
        <taxon>Coelurosauria</taxon>
        <taxon>Aves</taxon>
        <taxon>Neognathae</taxon>
        <taxon>Neoaves</taxon>
        <taxon>Telluraves</taxon>
        <taxon>Coraciimorphae</taxon>
        <taxon>Coliiformes</taxon>
        <taxon>Coliidae</taxon>
        <taxon>Colius</taxon>
    </lineage>
</organism>
<feature type="region of interest" description="Disordered" evidence="1">
    <location>
        <begin position="87"/>
        <end position="117"/>
    </location>
</feature>
<feature type="compositionally biased region" description="Polar residues" evidence="1">
    <location>
        <begin position="20"/>
        <end position="29"/>
    </location>
</feature>
<evidence type="ECO:0000256" key="1">
    <source>
        <dbReference type="SAM" id="MobiDB-lite"/>
    </source>
</evidence>
<gene>
    <name evidence="2" type="ORF">N325_02599</name>
</gene>
<feature type="compositionally biased region" description="Polar residues" evidence="1">
    <location>
        <begin position="101"/>
        <end position="117"/>
    </location>
</feature>
<proteinExistence type="predicted"/>
<keyword evidence="3" id="KW-1185">Reference proteome</keyword>
<feature type="non-terminal residue" evidence="2">
    <location>
        <position position="117"/>
    </location>
</feature>
<evidence type="ECO:0000313" key="2">
    <source>
        <dbReference type="EMBL" id="KFP30191.1"/>
    </source>
</evidence>
<dbReference type="Proteomes" id="UP000053615">
    <property type="component" value="Unassembled WGS sequence"/>
</dbReference>
<protein>
    <submittedName>
        <fullName evidence="2">Uncharacterized protein</fullName>
    </submittedName>
</protein>
<dbReference type="AlphaFoldDB" id="A0A091K1L6"/>
<evidence type="ECO:0000313" key="3">
    <source>
        <dbReference type="Proteomes" id="UP000053615"/>
    </source>
</evidence>
<reference evidence="2 3" key="1">
    <citation type="submission" date="2014-04" db="EMBL/GenBank/DDBJ databases">
        <title>Genome evolution of avian class.</title>
        <authorList>
            <person name="Zhang G."/>
            <person name="Li C."/>
        </authorList>
    </citation>
    <scope>NUCLEOTIDE SEQUENCE [LARGE SCALE GENOMIC DNA]</scope>
    <source>
        <strain evidence="2">BGI_N325</strain>
    </source>
</reference>
<feature type="compositionally biased region" description="Low complexity" evidence="1">
    <location>
        <begin position="87"/>
        <end position="100"/>
    </location>
</feature>
<feature type="region of interest" description="Disordered" evidence="1">
    <location>
        <begin position="20"/>
        <end position="41"/>
    </location>
</feature>
<accession>A0A091K1L6</accession>
<name>A0A091K1L6_COLST</name>
<dbReference type="EMBL" id="KK538619">
    <property type="protein sequence ID" value="KFP30191.1"/>
    <property type="molecule type" value="Genomic_DNA"/>
</dbReference>